<dbReference type="InterPro" id="IPR036874">
    <property type="entry name" value="Carbonic_anhydrase_sf"/>
</dbReference>
<dbReference type="PANTHER" id="PTHR43175">
    <property type="entry name" value="CARBONIC ANHYDRASE"/>
    <property type="match status" value="1"/>
</dbReference>
<evidence type="ECO:0000256" key="4">
    <source>
        <dbReference type="PIRSR" id="PIRSR601765-1"/>
    </source>
</evidence>
<evidence type="ECO:0000256" key="1">
    <source>
        <dbReference type="ARBA" id="ARBA00006217"/>
    </source>
</evidence>
<accession>A0A2J6RYH1</accession>
<comment type="function">
    <text evidence="5">Reversible hydration of carbon dioxide.</text>
</comment>
<reference evidence="6 7" key="1">
    <citation type="submission" date="2016-04" db="EMBL/GenBank/DDBJ databases">
        <title>A degradative enzymes factory behind the ericoid mycorrhizal symbiosis.</title>
        <authorList>
            <consortium name="DOE Joint Genome Institute"/>
            <person name="Martino E."/>
            <person name="Morin E."/>
            <person name="Grelet G."/>
            <person name="Kuo A."/>
            <person name="Kohler A."/>
            <person name="Daghino S."/>
            <person name="Barry K."/>
            <person name="Choi C."/>
            <person name="Cichocki N."/>
            <person name="Clum A."/>
            <person name="Copeland A."/>
            <person name="Hainaut M."/>
            <person name="Haridas S."/>
            <person name="Labutti K."/>
            <person name="Lindquist E."/>
            <person name="Lipzen A."/>
            <person name="Khouja H.-R."/>
            <person name="Murat C."/>
            <person name="Ohm R."/>
            <person name="Olson A."/>
            <person name="Spatafora J."/>
            <person name="Veneault-Fourrey C."/>
            <person name="Henrissat B."/>
            <person name="Grigoriev I."/>
            <person name="Martin F."/>
            <person name="Perotto S."/>
        </authorList>
    </citation>
    <scope>NUCLEOTIDE SEQUENCE [LARGE SCALE GENOMIC DNA]</scope>
    <source>
        <strain evidence="6 7">F</strain>
    </source>
</reference>
<feature type="binding site" evidence="4">
    <location>
        <position position="95"/>
    </location>
    <ligand>
        <name>Zn(2+)</name>
        <dbReference type="ChEBI" id="CHEBI:29105"/>
    </ligand>
</feature>
<keyword evidence="2 4" id="KW-0479">Metal-binding</keyword>
<dbReference type="SMART" id="SM00947">
    <property type="entry name" value="Pro_CA"/>
    <property type="match status" value="1"/>
</dbReference>
<proteinExistence type="inferred from homology"/>
<evidence type="ECO:0000313" key="6">
    <source>
        <dbReference type="EMBL" id="PMD43556.1"/>
    </source>
</evidence>
<evidence type="ECO:0000256" key="5">
    <source>
        <dbReference type="RuleBase" id="RU003956"/>
    </source>
</evidence>
<dbReference type="InterPro" id="IPR001765">
    <property type="entry name" value="Carbonic_anhydrase"/>
</dbReference>
<dbReference type="EMBL" id="KZ613942">
    <property type="protein sequence ID" value="PMD43556.1"/>
    <property type="molecule type" value="Genomic_DNA"/>
</dbReference>
<comment type="catalytic activity">
    <reaction evidence="5">
        <text>hydrogencarbonate + H(+) = CO2 + H2O</text>
        <dbReference type="Rhea" id="RHEA:10748"/>
        <dbReference type="ChEBI" id="CHEBI:15377"/>
        <dbReference type="ChEBI" id="CHEBI:15378"/>
        <dbReference type="ChEBI" id="CHEBI:16526"/>
        <dbReference type="ChEBI" id="CHEBI:17544"/>
        <dbReference type="EC" id="4.2.1.1"/>
    </reaction>
</comment>
<dbReference type="EC" id="4.2.1.1" evidence="5"/>
<feature type="binding site" evidence="4">
    <location>
        <position position="40"/>
    </location>
    <ligand>
        <name>Zn(2+)</name>
        <dbReference type="ChEBI" id="CHEBI:29105"/>
    </ligand>
</feature>
<comment type="similarity">
    <text evidence="1 5">Belongs to the beta-class carbonic anhydrase family.</text>
</comment>
<comment type="cofactor">
    <cofactor evidence="4">
        <name>Zn(2+)</name>
        <dbReference type="ChEBI" id="CHEBI:29105"/>
    </cofactor>
    <text evidence="4">Binds 1 zinc ion per subunit.</text>
</comment>
<feature type="binding site" evidence="4">
    <location>
        <position position="42"/>
    </location>
    <ligand>
        <name>Zn(2+)</name>
        <dbReference type="ChEBI" id="CHEBI:29105"/>
    </ligand>
</feature>
<dbReference type="Gene3D" id="3.40.1050.10">
    <property type="entry name" value="Carbonic anhydrase"/>
    <property type="match status" value="1"/>
</dbReference>
<dbReference type="AlphaFoldDB" id="A0A2J6RYH1"/>
<evidence type="ECO:0000256" key="3">
    <source>
        <dbReference type="ARBA" id="ARBA00022833"/>
    </source>
</evidence>
<feature type="binding site" evidence="4">
    <location>
        <position position="98"/>
    </location>
    <ligand>
        <name>Zn(2+)</name>
        <dbReference type="ChEBI" id="CHEBI:29105"/>
    </ligand>
</feature>
<evidence type="ECO:0000313" key="7">
    <source>
        <dbReference type="Proteomes" id="UP000235786"/>
    </source>
</evidence>
<organism evidence="6 7">
    <name type="scientific">Hyaloscypha variabilis (strain UAMH 11265 / GT02V1 / F)</name>
    <name type="common">Meliniomyces variabilis</name>
    <dbReference type="NCBI Taxonomy" id="1149755"/>
    <lineage>
        <taxon>Eukaryota</taxon>
        <taxon>Fungi</taxon>
        <taxon>Dikarya</taxon>
        <taxon>Ascomycota</taxon>
        <taxon>Pezizomycotina</taxon>
        <taxon>Leotiomycetes</taxon>
        <taxon>Helotiales</taxon>
        <taxon>Hyaloscyphaceae</taxon>
        <taxon>Hyaloscypha</taxon>
        <taxon>Hyaloscypha variabilis</taxon>
    </lineage>
</organism>
<dbReference type="SUPFAM" id="SSF53056">
    <property type="entry name" value="beta-carbonic anhydrase, cab"/>
    <property type="match status" value="1"/>
</dbReference>
<name>A0A2J6RYH1_HYAVF</name>
<dbReference type="PANTHER" id="PTHR43175:SF3">
    <property type="entry name" value="CARBON DISULFIDE HYDROLASE"/>
    <property type="match status" value="1"/>
</dbReference>
<dbReference type="Pfam" id="PF00484">
    <property type="entry name" value="Pro_CA"/>
    <property type="match status" value="1"/>
</dbReference>
<dbReference type="Proteomes" id="UP000235786">
    <property type="component" value="Unassembled WGS sequence"/>
</dbReference>
<keyword evidence="5" id="KW-0456">Lyase</keyword>
<dbReference type="STRING" id="1149755.A0A2J6RYH1"/>
<sequence>MSSWNELLERNEKYAETEHKPQPYLSELTGPLPQYFIYSCIDPRVSVEQFLGIETANAIIVRTAGGRVKDNLNDLVFFDTFSQGQTVKDVIVIHHTDCGYTHNNDEALKTTLKAQHPAHSHDIDQLNFGTYESGERLPETVREDLRRIQAHPLLRQGLKNNSKGYLYDIKTGKLAPVSLDA</sequence>
<keyword evidence="7" id="KW-1185">Reference proteome</keyword>
<keyword evidence="3 4" id="KW-0862">Zinc</keyword>
<evidence type="ECO:0000256" key="2">
    <source>
        <dbReference type="ARBA" id="ARBA00022723"/>
    </source>
</evidence>
<gene>
    <name evidence="6" type="ORF">L207DRAFT_564214</name>
</gene>
<dbReference type="GO" id="GO:0008270">
    <property type="term" value="F:zinc ion binding"/>
    <property type="evidence" value="ECO:0007669"/>
    <property type="project" value="UniProtKB-UniRule"/>
</dbReference>
<dbReference type="OrthoDB" id="10248475at2759"/>
<protein>
    <recommendedName>
        <fullName evidence="5">Carbonic anhydrase</fullName>
        <ecNumber evidence="5">4.2.1.1</ecNumber>
    </recommendedName>
    <alternativeName>
        <fullName evidence="5">Carbonate dehydratase</fullName>
    </alternativeName>
</protein>
<dbReference type="GO" id="GO:0004089">
    <property type="term" value="F:carbonate dehydratase activity"/>
    <property type="evidence" value="ECO:0007669"/>
    <property type="project" value="UniProtKB-UniRule"/>
</dbReference>